<feature type="compositionally biased region" description="Low complexity" evidence="1">
    <location>
        <begin position="70"/>
        <end position="80"/>
    </location>
</feature>
<feature type="signal peptide" evidence="2">
    <location>
        <begin position="1"/>
        <end position="23"/>
    </location>
</feature>
<evidence type="ECO:0000256" key="2">
    <source>
        <dbReference type="SAM" id="SignalP"/>
    </source>
</evidence>
<accession>A0AAJ4SJN2</accession>
<evidence type="ECO:0000256" key="1">
    <source>
        <dbReference type="SAM" id="MobiDB-lite"/>
    </source>
</evidence>
<dbReference type="AlphaFoldDB" id="A0AAJ4SJN2"/>
<name>A0AAJ4SJN2_MAMSC</name>
<gene>
    <name evidence="3" type="ORF">CD117_02435</name>
</gene>
<evidence type="ECO:0000313" key="4">
    <source>
        <dbReference type="Proteomes" id="UP000274792"/>
    </source>
</evidence>
<feature type="chain" id="PRO_5042478242" description="Lipoprotein" evidence="2">
    <location>
        <begin position="24"/>
        <end position="303"/>
    </location>
</feature>
<keyword evidence="2" id="KW-0732">Signal</keyword>
<feature type="compositionally biased region" description="Basic and acidic residues" evidence="1">
    <location>
        <begin position="56"/>
        <end position="69"/>
    </location>
</feature>
<reference evidence="3 4" key="1">
    <citation type="submission" date="2018-10" db="EMBL/GenBank/DDBJ databases">
        <title>A collection Staphylococci species genome sequencing.</title>
        <authorList>
            <person name="Cole K."/>
        </authorList>
    </citation>
    <scope>NUCLEOTIDE SEQUENCE [LARGE SCALE GENOMIC DNA]</scope>
    <source>
        <strain evidence="4">NCTC 12218</strain>
    </source>
</reference>
<evidence type="ECO:0008006" key="5">
    <source>
        <dbReference type="Google" id="ProtNLM"/>
    </source>
</evidence>
<feature type="compositionally biased region" description="Basic and acidic residues" evidence="1">
    <location>
        <begin position="227"/>
        <end position="242"/>
    </location>
</feature>
<protein>
    <recommendedName>
        <fullName evidence="5">Lipoprotein</fullName>
    </recommendedName>
</protein>
<feature type="compositionally biased region" description="Low complexity" evidence="1">
    <location>
        <begin position="43"/>
        <end position="55"/>
    </location>
</feature>
<feature type="region of interest" description="Disordered" evidence="1">
    <location>
        <begin position="250"/>
        <end position="269"/>
    </location>
</feature>
<dbReference type="EMBL" id="RXWV01000018">
    <property type="protein sequence ID" value="RTX74578.1"/>
    <property type="molecule type" value="Genomic_DNA"/>
</dbReference>
<sequence>MKKQLFSGLVLMSVVLLSGCTISIGGDSNDDKSSKNAQKSESQDNQSNGSENNNSNKDESNDGNNHESNQDNNTSNENTNSDEYYAKVWLTALPSYRNMDESEMNADLQFHNLEGEYLNPYNKANTVKYPKGMYLLAGSPTAAGQVVYKNNGDGTISIYNVPSHFQDRRWLEDDEYSQQESEKILNNPKVVKLYDASDEQIAKTVKMFNGSTSMNDGSDSDSDDDSSSEKVTRENVIDKVESYEGSLLDTDKYTYKEPEKTDEGKWGFSFEDKDGNLAGSYIIDDDGKVTEYDENGEEVGSGY</sequence>
<organism evidence="3 4">
    <name type="scientific">Mammaliicoccus sciuri</name>
    <name type="common">Staphylococcus sciuri</name>
    <dbReference type="NCBI Taxonomy" id="1296"/>
    <lineage>
        <taxon>Bacteria</taxon>
        <taxon>Bacillati</taxon>
        <taxon>Bacillota</taxon>
        <taxon>Bacilli</taxon>
        <taxon>Bacillales</taxon>
        <taxon>Staphylococcaceae</taxon>
        <taxon>Mammaliicoccus</taxon>
    </lineage>
</organism>
<comment type="caution">
    <text evidence="3">The sequence shown here is derived from an EMBL/GenBank/DDBJ whole genome shotgun (WGS) entry which is preliminary data.</text>
</comment>
<evidence type="ECO:0000313" key="3">
    <source>
        <dbReference type="EMBL" id="RTX74578.1"/>
    </source>
</evidence>
<proteinExistence type="predicted"/>
<dbReference type="PROSITE" id="PS51257">
    <property type="entry name" value="PROKAR_LIPOPROTEIN"/>
    <property type="match status" value="1"/>
</dbReference>
<dbReference type="Proteomes" id="UP000274792">
    <property type="component" value="Unassembled WGS sequence"/>
</dbReference>
<feature type="region of interest" description="Disordered" evidence="1">
    <location>
        <begin position="208"/>
        <end position="243"/>
    </location>
</feature>
<feature type="region of interest" description="Disordered" evidence="1">
    <location>
        <begin position="25"/>
        <end position="80"/>
    </location>
</feature>